<gene>
    <name evidence="1" type="ORF">MILVUS5_LOCUS2215</name>
</gene>
<protein>
    <submittedName>
        <fullName evidence="1">Uncharacterized protein</fullName>
    </submittedName>
</protein>
<dbReference type="EMBL" id="CASHSV030000001">
    <property type="protein sequence ID" value="CAJ2630427.1"/>
    <property type="molecule type" value="Genomic_DNA"/>
</dbReference>
<organism evidence="1 2">
    <name type="scientific">Trifolium pratense</name>
    <name type="common">Red clover</name>
    <dbReference type="NCBI Taxonomy" id="57577"/>
    <lineage>
        <taxon>Eukaryota</taxon>
        <taxon>Viridiplantae</taxon>
        <taxon>Streptophyta</taxon>
        <taxon>Embryophyta</taxon>
        <taxon>Tracheophyta</taxon>
        <taxon>Spermatophyta</taxon>
        <taxon>Magnoliopsida</taxon>
        <taxon>eudicotyledons</taxon>
        <taxon>Gunneridae</taxon>
        <taxon>Pentapetalae</taxon>
        <taxon>rosids</taxon>
        <taxon>fabids</taxon>
        <taxon>Fabales</taxon>
        <taxon>Fabaceae</taxon>
        <taxon>Papilionoideae</taxon>
        <taxon>50 kb inversion clade</taxon>
        <taxon>NPAAA clade</taxon>
        <taxon>Hologalegina</taxon>
        <taxon>IRL clade</taxon>
        <taxon>Trifolieae</taxon>
        <taxon>Trifolium</taxon>
    </lineage>
</organism>
<evidence type="ECO:0000313" key="1">
    <source>
        <dbReference type="EMBL" id="CAJ2630427.1"/>
    </source>
</evidence>
<reference evidence="1" key="1">
    <citation type="submission" date="2023-10" db="EMBL/GenBank/DDBJ databases">
        <authorList>
            <person name="Rodriguez Cubillos JULIANA M."/>
            <person name="De Vega J."/>
        </authorList>
    </citation>
    <scope>NUCLEOTIDE SEQUENCE</scope>
</reference>
<proteinExistence type="predicted"/>
<keyword evidence="2" id="KW-1185">Reference proteome</keyword>
<dbReference type="Proteomes" id="UP001177021">
    <property type="component" value="Unassembled WGS sequence"/>
</dbReference>
<sequence>MKISRNKVSGRVDNGSTRARVKKKVLKGSNSIPKEHHQITLPLQLDETNGNCELPWDVLNIISKTLDFDNHFQFAAVCKNWRAFHKIYWTNFLASQQPLLVQLSFHNKGSFCFVTIPAQKVYCSTMANFLFHSVFVTSSSGYFIMASSNNSFSLIDPFTRIKKVTNICTFEYCDIHFASDKHALLAFDKCSEEFVLVFLCKRRLYVYQSRNCGWVSYSTMKNGEEVTDFVVLHNIIYVVTNKVNIGVLSLNSANIKFIKLKSTPRLRWRLELKLVNCDEQLLLVEICGDLVLKVYKIDFSTMDYVELKTLGDIALFYTVNGHCYASSNPSRWGYESNSVYVMASFYPECRVYSGDDSELHRKLQKYITIPVPLGIRTFPADWYFRHIKYEIDYSLVE</sequence>
<accession>A0ACB0IEB6</accession>
<comment type="caution">
    <text evidence="1">The sequence shown here is derived from an EMBL/GenBank/DDBJ whole genome shotgun (WGS) entry which is preliminary data.</text>
</comment>
<name>A0ACB0IEB6_TRIPR</name>
<evidence type="ECO:0000313" key="2">
    <source>
        <dbReference type="Proteomes" id="UP001177021"/>
    </source>
</evidence>